<keyword evidence="1" id="KW-0805">Transcription regulation</keyword>
<accession>A0ABW4YIY3</accession>
<dbReference type="SUPFAM" id="SSF52172">
    <property type="entry name" value="CheY-like"/>
    <property type="match status" value="1"/>
</dbReference>
<dbReference type="SMART" id="SM00342">
    <property type="entry name" value="HTH_ARAC"/>
    <property type="match status" value="1"/>
</dbReference>
<dbReference type="SUPFAM" id="SSF46689">
    <property type="entry name" value="Homeodomain-like"/>
    <property type="match status" value="2"/>
</dbReference>
<dbReference type="CDD" id="cd17536">
    <property type="entry name" value="REC_YesN-like"/>
    <property type="match status" value="1"/>
</dbReference>
<keyword evidence="3" id="KW-0804">Transcription</keyword>
<dbReference type="InterPro" id="IPR018062">
    <property type="entry name" value="HTH_AraC-typ_CS"/>
</dbReference>
<dbReference type="InterPro" id="IPR018060">
    <property type="entry name" value="HTH_AraC"/>
</dbReference>
<dbReference type="InterPro" id="IPR020449">
    <property type="entry name" value="Tscrpt_reg_AraC-type_HTH"/>
</dbReference>
<dbReference type="Gene3D" id="3.40.50.2300">
    <property type="match status" value="1"/>
</dbReference>
<proteinExistence type="predicted"/>
<dbReference type="PRINTS" id="PR00032">
    <property type="entry name" value="HTHARAC"/>
</dbReference>
<reference evidence="8" key="1">
    <citation type="journal article" date="2019" name="Int. J. Syst. Evol. Microbiol.">
        <title>The Global Catalogue of Microorganisms (GCM) 10K type strain sequencing project: providing services to taxonomists for standard genome sequencing and annotation.</title>
        <authorList>
            <consortium name="The Broad Institute Genomics Platform"/>
            <consortium name="The Broad Institute Genome Sequencing Center for Infectious Disease"/>
            <person name="Wu L."/>
            <person name="Ma J."/>
        </authorList>
    </citation>
    <scope>NUCLEOTIDE SEQUENCE [LARGE SCALE GENOMIC DNA]</scope>
    <source>
        <strain evidence="8">GH52</strain>
    </source>
</reference>
<organism evidence="7 8">
    <name type="scientific">Paenibacillus yanchengensis</name>
    <dbReference type="NCBI Taxonomy" id="2035833"/>
    <lineage>
        <taxon>Bacteria</taxon>
        <taxon>Bacillati</taxon>
        <taxon>Bacillota</taxon>
        <taxon>Bacilli</taxon>
        <taxon>Bacillales</taxon>
        <taxon>Paenibacillaceae</taxon>
        <taxon>Paenibacillus</taxon>
    </lineage>
</organism>
<dbReference type="Proteomes" id="UP001597362">
    <property type="component" value="Unassembled WGS sequence"/>
</dbReference>
<evidence type="ECO:0000256" key="3">
    <source>
        <dbReference type="ARBA" id="ARBA00023163"/>
    </source>
</evidence>
<sequence>MFRVVIVEDEPLILQSIREKITSMDNQFKIVGEYENGEYALFELDVLKPHLLITDVNMPVMDGIQLIEHVKIRYPEMLCTIITGYRDFEIAHQALQLGVNHFLIKPPTADNIAPFLKQVKQTLYANQQLIEEELLQQFTLTSTARSQQLSSLFTMQEYFYYAYYIVVCIWQPIEKKRLMQVDVYDDVLKETLENGEKIYNTYNRASNEKLYVVGVYSVGEQRLNRLKQQLSSVADHNVAITIAMTHQLQTNLHGTLHKVRKTAMLRFPFEGSYIEVIDAEPVVLDNLLLPIAETTQKQLVIYLTMSQKQLFLDALFEVLQDVKWQEASRKQWSETLSFLFHYLQQHQSKEGKEIVANREASYAYWINEAEEIVFSADDQQEAIQLVLELFGYYIDTYYSDISVDEGWTVELKTYLESHFTENITLADLAQRFNRSASNLGRIFKHKYNYSPIDYLIHIRIKQAKHLIKTQPRLFFKDIAFMVGYQDPFYFSKLFKQITGQTPKEYKKSCME</sequence>
<evidence type="ECO:0000313" key="8">
    <source>
        <dbReference type="Proteomes" id="UP001597362"/>
    </source>
</evidence>
<keyword evidence="4" id="KW-0597">Phosphoprotein</keyword>
<dbReference type="InterPro" id="IPR011006">
    <property type="entry name" value="CheY-like_superfamily"/>
</dbReference>
<gene>
    <name evidence="7" type="ORF">ACFSJH_07565</name>
</gene>
<dbReference type="Gene3D" id="1.10.10.60">
    <property type="entry name" value="Homeodomain-like"/>
    <property type="match status" value="2"/>
</dbReference>
<dbReference type="RefSeq" id="WP_377770879.1">
    <property type="nucleotide sequence ID" value="NZ_JBHUHO010000020.1"/>
</dbReference>
<dbReference type="Pfam" id="PF12833">
    <property type="entry name" value="HTH_18"/>
    <property type="match status" value="1"/>
</dbReference>
<dbReference type="PROSITE" id="PS00041">
    <property type="entry name" value="HTH_ARAC_FAMILY_1"/>
    <property type="match status" value="1"/>
</dbReference>
<protein>
    <submittedName>
        <fullName evidence="7">Response regulator</fullName>
    </submittedName>
</protein>
<evidence type="ECO:0000313" key="7">
    <source>
        <dbReference type="EMBL" id="MFD2115586.1"/>
    </source>
</evidence>
<dbReference type="PANTHER" id="PTHR43280">
    <property type="entry name" value="ARAC-FAMILY TRANSCRIPTIONAL REGULATOR"/>
    <property type="match status" value="1"/>
</dbReference>
<evidence type="ECO:0000259" key="6">
    <source>
        <dbReference type="PROSITE" id="PS50110"/>
    </source>
</evidence>
<comment type="caution">
    <text evidence="7">The sequence shown here is derived from an EMBL/GenBank/DDBJ whole genome shotgun (WGS) entry which is preliminary data.</text>
</comment>
<dbReference type="InterPro" id="IPR009057">
    <property type="entry name" value="Homeodomain-like_sf"/>
</dbReference>
<evidence type="ECO:0000256" key="1">
    <source>
        <dbReference type="ARBA" id="ARBA00023015"/>
    </source>
</evidence>
<dbReference type="Pfam" id="PF00072">
    <property type="entry name" value="Response_reg"/>
    <property type="match status" value="1"/>
</dbReference>
<dbReference type="SMART" id="SM00448">
    <property type="entry name" value="REC"/>
    <property type="match status" value="1"/>
</dbReference>
<keyword evidence="2" id="KW-0238">DNA-binding</keyword>
<feature type="domain" description="Response regulatory" evidence="6">
    <location>
        <begin position="3"/>
        <end position="120"/>
    </location>
</feature>
<name>A0ABW4YIY3_9BACL</name>
<evidence type="ECO:0000259" key="5">
    <source>
        <dbReference type="PROSITE" id="PS01124"/>
    </source>
</evidence>
<feature type="domain" description="HTH araC/xylS-type" evidence="5">
    <location>
        <begin position="409"/>
        <end position="508"/>
    </location>
</feature>
<keyword evidence="8" id="KW-1185">Reference proteome</keyword>
<dbReference type="EMBL" id="JBHUHO010000020">
    <property type="protein sequence ID" value="MFD2115586.1"/>
    <property type="molecule type" value="Genomic_DNA"/>
</dbReference>
<dbReference type="PROSITE" id="PS01124">
    <property type="entry name" value="HTH_ARAC_FAMILY_2"/>
    <property type="match status" value="1"/>
</dbReference>
<feature type="modified residue" description="4-aspartylphosphate" evidence="4">
    <location>
        <position position="55"/>
    </location>
</feature>
<dbReference type="PANTHER" id="PTHR43280:SF30">
    <property type="entry name" value="MMSAB OPERON REGULATORY PROTEIN"/>
    <property type="match status" value="1"/>
</dbReference>
<dbReference type="PROSITE" id="PS50110">
    <property type="entry name" value="RESPONSE_REGULATORY"/>
    <property type="match status" value="1"/>
</dbReference>
<evidence type="ECO:0000256" key="4">
    <source>
        <dbReference type="PROSITE-ProRule" id="PRU00169"/>
    </source>
</evidence>
<dbReference type="InterPro" id="IPR001789">
    <property type="entry name" value="Sig_transdc_resp-reg_receiver"/>
</dbReference>
<evidence type="ECO:0000256" key="2">
    <source>
        <dbReference type="ARBA" id="ARBA00023125"/>
    </source>
</evidence>